<dbReference type="InterPro" id="IPR027417">
    <property type="entry name" value="P-loop_NTPase"/>
</dbReference>
<reference evidence="4 5" key="1">
    <citation type="submission" date="2024-02" db="EMBL/GenBank/DDBJ databases">
        <title>FIRST GENOME SEQUENCES OF Leishmania (Viannia) shawi, Leishmania (Viannia) lindenbergi AND Leishmania (Viannia) utingensis.</title>
        <authorList>
            <person name="Resadore F."/>
            <person name="Custodio M.G.F."/>
            <person name="Boite M.C."/>
            <person name="Cupolillo E."/>
            <person name="Ferreira G.E.M."/>
        </authorList>
    </citation>
    <scope>NUCLEOTIDE SEQUENCE [LARGE SCALE GENOMIC DNA]</scope>
    <source>
        <strain evidence="4 5">MHOM/BR/1966/M15733</strain>
    </source>
</reference>
<dbReference type="EMBL" id="JBAMZK010000010">
    <property type="protein sequence ID" value="KAL0511570.1"/>
    <property type="molecule type" value="Genomic_DNA"/>
</dbReference>
<dbReference type="PANTHER" id="PTHR10760">
    <property type="entry name" value="TORSIN"/>
    <property type="match status" value="1"/>
</dbReference>
<dbReference type="PANTHER" id="PTHR10760:SF16">
    <property type="entry name" value="AAA+ ATPASE DOMAIN-CONTAINING PROTEIN"/>
    <property type="match status" value="1"/>
</dbReference>
<comment type="caution">
    <text evidence="4">The sequence shown here is derived from an EMBL/GenBank/DDBJ whole genome shotgun (WGS) entry which is preliminary data.</text>
</comment>
<feature type="compositionally biased region" description="Basic and acidic residues" evidence="2">
    <location>
        <begin position="542"/>
        <end position="553"/>
    </location>
</feature>
<comment type="similarity">
    <text evidence="1">Belongs to the ClpA/ClpB family. Torsin subfamily.</text>
</comment>
<evidence type="ECO:0000256" key="1">
    <source>
        <dbReference type="ARBA" id="ARBA00006235"/>
    </source>
</evidence>
<dbReference type="AlphaFoldDB" id="A0AAW3ASY8"/>
<organism evidence="4 5">
    <name type="scientific">Leishmania lindenbergi</name>
    <dbReference type="NCBI Taxonomy" id="651832"/>
    <lineage>
        <taxon>Eukaryota</taxon>
        <taxon>Discoba</taxon>
        <taxon>Euglenozoa</taxon>
        <taxon>Kinetoplastea</taxon>
        <taxon>Metakinetoplastina</taxon>
        <taxon>Trypanosomatida</taxon>
        <taxon>Trypanosomatidae</taxon>
        <taxon>Leishmaniinae</taxon>
        <taxon>Leishmania</taxon>
    </lineage>
</organism>
<protein>
    <recommendedName>
        <fullName evidence="3">AAA+ ATPase domain-containing protein</fullName>
    </recommendedName>
</protein>
<dbReference type="InterPro" id="IPR010448">
    <property type="entry name" value="Torsin"/>
</dbReference>
<keyword evidence="5" id="KW-1185">Reference proteome</keyword>
<feature type="region of interest" description="Disordered" evidence="2">
    <location>
        <begin position="322"/>
        <end position="365"/>
    </location>
</feature>
<name>A0AAW3ASY8_9TRYP</name>
<dbReference type="GO" id="GO:0005524">
    <property type="term" value="F:ATP binding"/>
    <property type="evidence" value="ECO:0007669"/>
    <property type="project" value="InterPro"/>
</dbReference>
<dbReference type="SMART" id="SM00382">
    <property type="entry name" value="AAA"/>
    <property type="match status" value="1"/>
</dbReference>
<dbReference type="InterPro" id="IPR003593">
    <property type="entry name" value="AAA+_ATPase"/>
</dbReference>
<accession>A0AAW3ASY8</accession>
<evidence type="ECO:0000256" key="2">
    <source>
        <dbReference type="SAM" id="MobiDB-lite"/>
    </source>
</evidence>
<evidence type="ECO:0000313" key="4">
    <source>
        <dbReference type="EMBL" id="KAL0511570.1"/>
    </source>
</evidence>
<dbReference type="GO" id="GO:0005737">
    <property type="term" value="C:cytoplasm"/>
    <property type="evidence" value="ECO:0007669"/>
    <property type="project" value="UniProtKB-ARBA"/>
</dbReference>
<dbReference type="SUPFAM" id="SSF52540">
    <property type="entry name" value="P-loop containing nucleoside triphosphate hydrolases"/>
    <property type="match status" value="1"/>
</dbReference>
<feature type="region of interest" description="Disordered" evidence="2">
    <location>
        <begin position="525"/>
        <end position="561"/>
    </location>
</feature>
<dbReference type="GO" id="GO:0016887">
    <property type="term" value="F:ATP hydrolysis activity"/>
    <property type="evidence" value="ECO:0007669"/>
    <property type="project" value="InterPro"/>
</dbReference>
<evidence type="ECO:0000313" key="5">
    <source>
        <dbReference type="Proteomes" id="UP001500131"/>
    </source>
</evidence>
<gene>
    <name evidence="4" type="ORF">Q4I31_001538</name>
</gene>
<feature type="compositionally biased region" description="Polar residues" evidence="2">
    <location>
        <begin position="525"/>
        <end position="541"/>
    </location>
</feature>
<feature type="compositionally biased region" description="Low complexity" evidence="2">
    <location>
        <begin position="340"/>
        <end position="362"/>
    </location>
</feature>
<dbReference type="Proteomes" id="UP001500131">
    <property type="component" value="Unassembled WGS sequence"/>
</dbReference>
<evidence type="ECO:0000259" key="3">
    <source>
        <dbReference type="SMART" id="SM00382"/>
    </source>
</evidence>
<proteinExistence type="inferred from homology"/>
<dbReference type="Gene3D" id="3.40.50.300">
    <property type="entry name" value="P-loop containing nucleotide triphosphate hydrolases"/>
    <property type="match status" value="1"/>
</dbReference>
<sequence>MASFLPPQRQLSHISRRQPGWIPPSATAGKTALLILFAAAFFLALGSATAAEGQQQQQQQPLKATAAWASSHVSNSLCPRCPLCSRPGTPMKDWLKYCHTTTGYIFSLFSWGKSTLAGTQRTGGSIREQRQLYPLELPFATDDAVRRQCMRDLQDLLLARVRGQPQVVIPLLDVLRHKLAYPREPVVVHLAGDNGVGKSHTARLVSEALSLRCALDRDVCDAGDNLLIISGTGFDGLSVAEARQRIVGQIIAHVARYPHGVVLIDDLTAMDPVLVSVLAPLFGRASHFPEQLARSSSTTAASVRHTTAKPLQTAHQWMKVFGRDGGGGSAKEGNDRKGEAAAGIDGAPPAASEMTSSISRSGQPPPPPLSQLLVFITTDFGRQGRTVGKSRAEIEAMIQHDFADLYGSLLPAYTRTFVYFPFTSAMAEDVVRSAVTDLPCALGERLIASSTISDEAVAFLVQQHRQLWSGKENGHALRRLIEDEIVSQLVAYWETHDEQKAFERLRVRFELDEASMRVLLRTSHASTTTALPPSSALSSTEARAHVRDGVHNEGEEEPSDL</sequence>
<feature type="domain" description="AAA+ ATPase" evidence="3">
    <location>
        <begin position="184"/>
        <end position="408"/>
    </location>
</feature>